<evidence type="ECO:0000256" key="6">
    <source>
        <dbReference type="ARBA" id="ARBA00023136"/>
    </source>
</evidence>
<dbReference type="Proteomes" id="UP001239909">
    <property type="component" value="Unassembled WGS sequence"/>
</dbReference>
<comment type="function">
    <text evidence="7">Part of the tripartite ATP-independent periplasmic (TRAP) transport system.</text>
</comment>
<feature type="domain" description="Tripartite ATP-independent periplasmic transporters DctQ component" evidence="8">
    <location>
        <begin position="183"/>
        <end position="314"/>
    </location>
</feature>
<comment type="caution">
    <text evidence="9">The sequence shown here is derived from an EMBL/GenBank/DDBJ whole genome shotgun (WGS) entry which is preliminary data.</text>
</comment>
<evidence type="ECO:0000259" key="8">
    <source>
        <dbReference type="Pfam" id="PF04290"/>
    </source>
</evidence>
<comment type="similarity">
    <text evidence="7">Belongs to the TRAP transporter small permease family.</text>
</comment>
<name>A0ABQ6LSL6_9RHOB</name>
<feature type="transmembrane region" description="Helical" evidence="7">
    <location>
        <begin position="101"/>
        <end position="123"/>
    </location>
</feature>
<keyword evidence="2 7" id="KW-0813">Transport</keyword>
<evidence type="ECO:0000256" key="1">
    <source>
        <dbReference type="ARBA" id="ARBA00004651"/>
    </source>
</evidence>
<evidence type="ECO:0000313" key="9">
    <source>
        <dbReference type="EMBL" id="GMG85065.1"/>
    </source>
</evidence>
<keyword evidence="6 7" id="KW-0472">Membrane</keyword>
<keyword evidence="5 7" id="KW-1133">Transmembrane helix</keyword>
<keyword evidence="10" id="KW-1185">Reference proteome</keyword>
<dbReference type="InterPro" id="IPR055348">
    <property type="entry name" value="DctQ"/>
</dbReference>
<evidence type="ECO:0000256" key="7">
    <source>
        <dbReference type="RuleBase" id="RU369079"/>
    </source>
</evidence>
<feature type="transmembrane region" description="Helical" evidence="7">
    <location>
        <begin position="58"/>
        <end position="80"/>
    </location>
</feature>
<feature type="transmembrane region" description="Helical" evidence="7">
    <location>
        <begin position="17"/>
        <end position="38"/>
    </location>
</feature>
<dbReference type="Pfam" id="PF04290">
    <property type="entry name" value="DctQ"/>
    <property type="match status" value="1"/>
</dbReference>
<dbReference type="EMBL" id="BSYI01000050">
    <property type="protein sequence ID" value="GMG85065.1"/>
    <property type="molecule type" value="Genomic_DNA"/>
</dbReference>
<comment type="subcellular location">
    <subcellularLocation>
        <location evidence="7">Cell inner membrane</location>
        <topology evidence="7">Multi-pass membrane protein</topology>
    </subcellularLocation>
    <subcellularLocation>
        <location evidence="1">Cell membrane</location>
        <topology evidence="1">Multi-pass membrane protein</topology>
    </subcellularLocation>
</comment>
<gene>
    <name evidence="9" type="ORF">LNKW23_42810</name>
</gene>
<evidence type="ECO:0000256" key="5">
    <source>
        <dbReference type="ARBA" id="ARBA00022989"/>
    </source>
</evidence>
<feature type="transmembrane region" description="Helical" evidence="7">
    <location>
        <begin position="290"/>
        <end position="312"/>
    </location>
</feature>
<feature type="transmembrane region" description="Helical" evidence="7">
    <location>
        <begin position="171"/>
        <end position="192"/>
    </location>
</feature>
<evidence type="ECO:0000256" key="3">
    <source>
        <dbReference type="ARBA" id="ARBA00022475"/>
    </source>
</evidence>
<evidence type="ECO:0000256" key="2">
    <source>
        <dbReference type="ARBA" id="ARBA00022448"/>
    </source>
</evidence>
<evidence type="ECO:0000313" key="10">
    <source>
        <dbReference type="Proteomes" id="UP001239909"/>
    </source>
</evidence>
<feature type="transmembrane region" description="Helical" evidence="7">
    <location>
        <begin position="240"/>
        <end position="261"/>
    </location>
</feature>
<comment type="subunit">
    <text evidence="7">The complex comprises the extracytoplasmic solute receptor protein and the two transmembrane proteins.</text>
</comment>
<reference evidence="9 10" key="1">
    <citation type="submission" date="2023-04" db="EMBL/GenBank/DDBJ databases">
        <title>Marinoamorphus aggregata gen. nov., sp. Nov., isolate from tissue of brittle star Ophioplocus japonicus.</title>
        <authorList>
            <person name="Kawano K."/>
            <person name="Sawayama S."/>
            <person name="Nakagawa S."/>
        </authorList>
    </citation>
    <scope>NUCLEOTIDE SEQUENCE [LARGE SCALE GENOMIC DNA]</scope>
    <source>
        <strain evidence="9 10">NKW23</strain>
    </source>
</reference>
<sequence>MTDVSTTAPRPPKPLRIFAWAVVAATFAFLINNYLTFWQDWPGGDALLLRAGELDGTGLALAAVQLGLYGAALLLPMLYVSRSPDQPLRADAEIMSGIVRFIIRASFWMVLLVGLADIVVSFMRVEGYLAEFVGADVASAWGYNESRAPQLHMPLVGIALVLALVTRTLGFHWLAVLVVLAELAIVISRFIFSYEQAFQGDLVRFWYGALFLFASAYTLVEDGHVRVDVVYASLSTRAQGAVNVIGCLIMGILFCWVILYLGMATKSSIINAPLQSLEITQSGFGMYVKYLMAGFLAIFGVSMMIQFCAYLLESWADWQGVPGGHAHHVHGEDQITEV</sequence>
<feature type="transmembrane region" description="Helical" evidence="7">
    <location>
        <begin position="204"/>
        <end position="220"/>
    </location>
</feature>
<keyword evidence="7" id="KW-0997">Cell inner membrane</keyword>
<proteinExistence type="inferred from homology"/>
<accession>A0ABQ6LSL6</accession>
<comment type="caution">
    <text evidence="7">Lacks conserved residue(s) required for the propagation of feature annotation.</text>
</comment>
<dbReference type="RefSeq" id="WP_285674301.1">
    <property type="nucleotide sequence ID" value="NZ_BSYI01000050.1"/>
</dbReference>
<organism evidence="9 10">
    <name type="scientific">Paralimibaculum aggregatum</name>
    <dbReference type="NCBI Taxonomy" id="3036245"/>
    <lineage>
        <taxon>Bacteria</taxon>
        <taxon>Pseudomonadati</taxon>
        <taxon>Pseudomonadota</taxon>
        <taxon>Alphaproteobacteria</taxon>
        <taxon>Rhodobacterales</taxon>
        <taxon>Paracoccaceae</taxon>
        <taxon>Paralimibaculum</taxon>
    </lineage>
</organism>
<keyword evidence="3" id="KW-1003">Cell membrane</keyword>
<protein>
    <recommendedName>
        <fullName evidence="7">TRAP transporter small permease protein</fullName>
    </recommendedName>
</protein>
<keyword evidence="4 7" id="KW-0812">Transmembrane</keyword>
<evidence type="ECO:0000256" key="4">
    <source>
        <dbReference type="ARBA" id="ARBA00022692"/>
    </source>
</evidence>